<evidence type="ECO:0000256" key="4">
    <source>
        <dbReference type="ARBA" id="ARBA00022692"/>
    </source>
</evidence>
<dbReference type="InterPro" id="IPR027417">
    <property type="entry name" value="P-loop_NTPase"/>
</dbReference>
<feature type="transmembrane region" description="Helical" evidence="10">
    <location>
        <begin position="1210"/>
        <end position="1232"/>
    </location>
</feature>
<dbReference type="EMBL" id="CT868307">
    <property type="protein sequence ID" value="CAK78524.1"/>
    <property type="molecule type" value="Genomic_DNA"/>
</dbReference>
<keyword evidence="6" id="KW-0547">Nucleotide-binding</keyword>
<evidence type="ECO:0000256" key="7">
    <source>
        <dbReference type="ARBA" id="ARBA00022840"/>
    </source>
</evidence>
<feature type="domain" description="ABC transporter" evidence="11">
    <location>
        <begin position="559"/>
        <end position="789"/>
    </location>
</feature>
<feature type="transmembrane region" description="Helical" evidence="10">
    <location>
        <begin position="1244"/>
        <end position="1262"/>
    </location>
</feature>
<feature type="transmembrane region" description="Helical" evidence="10">
    <location>
        <begin position="435"/>
        <end position="456"/>
    </location>
</feature>
<reference evidence="12 13" key="1">
    <citation type="journal article" date="2006" name="Nature">
        <title>Global trends of whole-genome duplications revealed by the ciliate Paramecium tetraurelia.</title>
        <authorList>
            <consortium name="Genoscope"/>
            <person name="Aury J.-M."/>
            <person name="Jaillon O."/>
            <person name="Duret L."/>
            <person name="Noel B."/>
            <person name="Jubin C."/>
            <person name="Porcel B.M."/>
            <person name="Segurens B."/>
            <person name="Daubin V."/>
            <person name="Anthouard V."/>
            <person name="Aiach N."/>
            <person name="Arnaiz O."/>
            <person name="Billaut A."/>
            <person name="Beisson J."/>
            <person name="Blanc I."/>
            <person name="Bouhouche K."/>
            <person name="Camara F."/>
            <person name="Duharcourt S."/>
            <person name="Guigo R."/>
            <person name="Gogendeau D."/>
            <person name="Katinka M."/>
            <person name="Keller A.-M."/>
            <person name="Kissmehl R."/>
            <person name="Klotz C."/>
            <person name="Koll F."/>
            <person name="Le Moue A."/>
            <person name="Lepere C."/>
            <person name="Malinsky S."/>
            <person name="Nowacki M."/>
            <person name="Nowak J.K."/>
            <person name="Plattner H."/>
            <person name="Poulain J."/>
            <person name="Ruiz F."/>
            <person name="Serrano V."/>
            <person name="Zagulski M."/>
            <person name="Dessen P."/>
            <person name="Betermier M."/>
            <person name="Weissenbach J."/>
            <person name="Scarpelli C."/>
            <person name="Schachter V."/>
            <person name="Sperling L."/>
            <person name="Meyer E."/>
            <person name="Cohen J."/>
            <person name="Wincker P."/>
        </authorList>
    </citation>
    <scope>NUCLEOTIDE SEQUENCE [LARGE SCALE GENOMIC DNA]</scope>
    <source>
        <strain evidence="12 13">Stock d4-2</strain>
    </source>
</reference>
<dbReference type="GO" id="GO:0042626">
    <property type="term" value="F:ATPase-coupled transmembrane transporter activity"/>
    <property type="evidence" value="ECO:0000318"/>
    <property type="project" value="GO_Central"/>
</dbReference>
<dbReference type="InParanoid" id="A0D657"/>
<dbReference type="OrthoDB" id="311765at2759"/>
<feature type="transmembrane region" description="Helical" evidence="10">
    <location>
        <begin position="1181"/>
        <end position="1204"/>
    </location>
</feature>
<evidence type="ECO:0000256" key="10">
    <source>
        <dbReference type="SAM" id="Phobius"/>
    </source>
</evidence>
<evidence type="ECO:0000256" key="2">
    <source>
        <dbReference type="ARBA" id="ARBA00008869"/>
    </source>
</evidence>
<keyword evidence="5" id="KW-0677">Repeat</keyword>
<dbReference type="InterPro" id="IPR013525">
    <property type="entry name" value="ABC2_TM"/>
</dbReference>
<feature type="transmembrane region" description="Helical" evidence="10">
    <location>
        <begin position="477"/>
        <end position="498"/>
    </location>
</feature>
<keyword evidence="8 10" id="KW-1133">Transmembrane helix</keyword>
<dbReference type="GO" id="GO:0005524">
    <property type="term" value="F:ATP binding"/>
    <property type="evidence" value="ECO:0007669"/>
    <property type="project" value="UniProtKB-KW"/>
</dbReference>
<feature type="transmembrane region" description="Helical" evidence="10">
    <location>
        <begin position="300"/>
        <end position="320"/>
    </location>
</feature>
<gene>
    <name evidence="12" type="ORF">GSPATT00013954001</name>
</gene>
<dbReference type="Proteomes" id="UP000000600">
    <property type="component" value="Unassembled WGS sequence"/>
</dbReference>
<dbReference type="GO" id="GO:0005319">
    <property type="term" value="F:lipid transporter activity"/>
    <property type="evidence" value="ECO:0000318"/>
    <property type="project" value="GO_Central"/>
</dbReference>
<keyword evidence="13" id="KW-1185">Reference proteome</keyword>
<dbReference type="GO" id="GO:0016020">
    <property type="term" value="C:membrane"/>
    <property type="evidence" value="ECO:0007669"/>
    <property type="project" value="UniProtKB-SubCell"/>
</dbReference>
<keyword evidence="7" id="KW-0067">ATP-binding</keyword>
<dbReference type="OMA" id="FMWNVIA"/>
<accession>A0D657</accession>
<comment type="subcellular location">
    <subcellularLocation>
        <location evidence="1">Membrane</location>
        <topology evidence="1">Multi-pass membrane protein</topology>
    </subcellularLocation>
</comment>
<dbReference type="FunFam" id="3.40.50.300:FF:000335">
    <property type="entry name" value="ATP binding cassette subfamily A member 5"/>
    <property type="match status" value="1"/>
</dbReference>
<keyword evidence="3" id="KW-0813">Transport</keyword>
<dbReference type="PANTHER" id="PTHR19229:SF36">
    <property type="entry name" value="ATP-BINDING CASSETTE SUB-FAMILY A MEMBER 2"/>
    <property type="match status" value="1"/>
</dbReference>
<feature type="transmembrane region" description="Helical" evidence="10">
    <location>
        <begin position="341"/>
        <end position="369"/>
    </location>
</feature>
<dbReference type="SMART" id="SM00382">
    <property type="entry name" value="AAA"/>
    <property type="match status" value="2"/>
</dbReference>
<evidence type="ECO:0000313" key="12">
    <source>
        <dbReference type="EMBL" id="CAK78524.1"/>
    </source>
</evidence>
<keyword evidence="9 10" id="KW-0472">Membrane</keyword>
<protein>
    <recommendedName>
        <fullName evidence="11">ABC transporter domain-containing protein</fullName>
    </recommendedName>
</protein>
<dbReference type="FunFam" id="3.40.50.300:FF:000298">
    <property type="entry name" value="ATP-binding cassette sub-family A member 12"/>
    <property type="match status" value="1"/>
</dbReference>
<evidence type="ECO:0000256" key="5">
    <source>
        <dbReference type="ARBA" id="ARBA00022737"/>
    </source>
</evidence>
<dbReference type="PANTHER" id="PTHR19229">
    <property type="entry name" value="ATP-BINDING CASSETTE TRANSPORTER SUBFAMILY A ABCA"/>
    <property type="match status" value="1"/>
</dbReference>
<evidence type="ECO:0000256" key="1">
    <source>
        <dbReference type="ARBA" id="ARBA00004141"/>
    </source>
</evidence>
<keyword evidence="4 10" id="KW-0812">Transmembrane</keyword>
<feature type="transmembrane region" description="Helical" evidence="10">
    <location>
        <begin position="1155"/>
        <end position="1174"/>
    </location>
</feature>
<dbReference type="eggNOG" id="KOG0059">
    <property type="taxonomic scope" value="Eukaryota"/>
</dbReference>
<dbReference type="Pfam" id="PF12698">
    <property type="entry name" value="ABC2_membrane_3"/>
    <property type="match status" value="2"/>
</dbReference>
<dbReference type="SUPFAM" id="SSF52540">
    <property type="entry name" value="P-loop containing nucleoside triphosphate hydrolases"/>
    <property type="match status" value="2"/>
</dbReference>
<dbReference type="RefSeq" id="XP_001445921.1">
    <property type="nucleotide sequence ID" value="XM_001445884.1"/>
</dbReference>
<comment type="similarity">
    <text evidence="2">Belongs to the ABC transporter superfamily. ABCA family.</text>
</comment>
<dbReference type="PROSITE" id="PS50893">
    <property type="entry name" value="ABC_TRANSPORTER_2"/>
    <property type="match status" value="2"/>
</dbReference>
<dbReference type="InterPro" id="IPR026082">
    <property type="entry name" value="ABCA"/>
</dbReference>
<dbReference type="Pfam" id="PF00005">
    <property type="entry name" value="ABC_tran"/>
    <property type="match status" value="2"/>
</dbReference>
<dbReference type="CDD" id="cd03263">
    <property type="entry name" value="ABC_subfamily_A"/>
    <property type="match status" value="2"/>
</dbReference>
<dbReference type="STRING" id="5888.A0D657"/>
<sequence>MGHLSSLLKKNWILWKRNCFCSTCEIVLPLLLILALAGIRQLLVQFFRGVVDKVNLDETGFLEPKLEWRSEDPNVPVELSPLINEQEIETRMKLMQKWNATLNLFENLKALDTRTRLQVLPKMKNCIDNYNYQQEREWLNGHVALGPNENHEVVKELKYILENYYFYETKIFQNSEELNDYTADSDYGRDGVPRVCFGVIFNESAGNNIYDYQLRFNSSGFNDYEIPPTNLMDVDPIKYQDYEKVNAYWESGMLTVQTFVDNIILRIETNNQAKITPKFSYVHQQDGVKDDFATFLRGQFGVYLILPLIIIYLRMTYAMIYEKEKKLREGMKMMGLNNTSFYLSWIIQYLIIYTIISIIATILLSAIVFTHTDGFVLFLNYWLFCIVLIFQSMFISVFFTRALFGLIVAIVWYLLMYMVISLVGSGSELVPESSYWGASISSHAAMSFAFDVMVLFEAQGRGVSMSTITTKVENYAVNIALIMHILNIFFYLIMSIYLDLVFPNEWGKKLHPLFCIPYFNRSHNGAQSKLMKKSSQIHQERYEEVDQALKDQESRQEVLQISNLTKIYPSGKQAVSNVSLTMYIGQIYALLGHNGAGKTTTISMLTGLLDITQGEASVFGLDVETQIEEIRQFMGVCPQHDILFDNLTVKEHLEMFATFKGMKPDEIPAAVRRMIEDVDLLEKTDYLSKNLSGGQKRRLSVAIAFIGNSKLIYLDEPTSGMDTSARRYIWEMLKNYKEDRIIVLTTHFMDEADFLGDRIGIMGEGKLQCSGSSVFLKNQFGNGYNLTIVKESTLTESDPIIEVIMKACPEAVLISKVSAEILMQLPLNAADKFPKLFLELDNNSKALHIQSYGISITTLEEVFLKVAQIGAGHHQVNDYMEMEDKNKQAVQIDDFDINQIRITNSTQLFFNHTLALLMKRARYFKRDVKSLCCEILLPCLVVLLGLILMTIEFITEPNVIILTPPSECYGQGIQYLWGGINDQSLFSQIDLQMYNSSIQVFGDDSLNNLQKIDQSYFDTFEIRENLGWYYLTSNTNDQFAYYMFVNTVFREAPLVLQNQMNQAILRKATNNNDFQIKVTNAPFRKTYEELNGSKTIAGFLSALVFSMGMAFIPASLISYIVKEREINIKHQQLVSGVSVKAYWFSNWLMDLGKHVIPAVVCCLLILAFDISALIEGENYGFSWVIFFLYGWAIIPFCYFFSFAFRQQGNAMLLSFFIHLLVGSIISLIIYILRLISSTRDAATALQWIFRLIPSFSFAYGILNACSKDTYMVMEGWTEMKSTYDMAVSGGDVLMLAIMGAFYLVCIFIVEYFEDNGQLQKLGSSEASIPYIPKPIDDDVAKEKQLCETFKPEEKAILVKDLRKVFMLGEGKHKVAVDQVSFAIDQGEVFGLLGVNGAGKTTTFKILSGELKPTSGEAFIAGKSVINELEAARVNIGYCPQFDGLLENLTVREHIELFSDIKGIPYYKKEELVEKKLNEMDLKRFENIQSGQLSGGNKRKLSVAIAMIGNPPIVFLDEPSTGMDPEARRFMWNVISRIATQRKQSTIILTTHSMEEAEALSTKIAIQVSGNLRCLGSVQHIKNKFGKGYEIEVKLEKPQKSEIQDLIQKMGLQSNSRLDQHTTVDILRKINQNHLEQEITMKGSGSHIYNDIRKPNGLAVETLAEYVIVEQMGDLLKKFIEQNLGQFEIIEHFQTFYRFRLLGQITVGKLFEGFEHNKKQYRISQYSIKQASIEQIFNNFAVQDSQQQQQQENVQGAQIAVQIQANS</sequence>
<feature type="transmembrane region" description="Helical" evidence="10">
    <location>
        <begin position="20"/>
        <end position="39"/>
    </location>
</feature>
<dbReference type="GO" id="GO:0140359">
    <property type="term" value="F:ABC-type transporter activity"/>
    <property type="evidence" value="ECO:0007669"/>
    <property type="project" value="InterPro"/>
</dbReference>
<evidence type="ECO:0000259" key="11">
    <source>
        <dbReference type="PROSITE" id="PS50893"/>
    </source>
</evidence>
<dbReference type="InterPro" id="IPR003439">
    <property type="entry name" value="ABC_transporter-like_ATP-bd"/>
</dbReference>
<feature type="transmembrane region" description="Helical" evidence="10">
    <location>
        <begin position="402"/>
        <end position="423"/>
    </location>
</feature>
<dbReference type="GO" id="GO:0006869">
    <property type="term" value="P:lipid transport"/>
    <property type="evidence" value="ECO:0000318"/>
    <property type="project" value="GO_Central"/>
</dbReference>
<evidence type="ECO:0000256" key="6">
    <source>
        <dbReference type="ARBA" id="ARBA00022741"/>
    </source>
</evidence>
<feature type="transmembrane region" description="Helical" evidence="10">
    <location>
        <begin position="1292"/>
        <end position="1312"/>
    </location>
</feature>
<dbReference type="InterPro" id="IPR017871">
    <property type="entry name" value="ABC_transporter-like_CS"/>
</dbReference>
<dbReference type="Gene3D" id="3.40.50.300">
    <property type="entry name" value="P-loop containing nucleotide triphosphate hydrolases"/>
    <property type="match status" value="2"/>
</dbReference>
<dbReference type="GeneID" id="5031705"/>
<evidence type="ECO:0000313" key="13">
    <source>
        <dbReference type="Proteomes" id="UP000000600"/>
    </source>
</evidence>
<organism evidence="12 13">
    <name type="scientific">Paramecium tetraurelia</name>
    <dbReference type="NCBI Taxonomy" id="5888"/>
    <lineage>
        <taxon>Eukaryota</taxon>
        <taxon>Sar</taxon>
        <taxon>Alveolata</taxon>
        <taxon>Ciliophora</taxon>
        <taxon>Intramacronucleata</taxon>
        <taxon>Oligohymenophorea</taxon>
        <taxon>Peniculida</taxon>
        <taxon>Parameciidae</taxon>
        <taxon>Paramecium</taxon>
    </lineage>
</organism>
<dbReference type="KEGG" id="ptm:GSPATT00013954001"/>
<feature type="domain" description="ABC transporter" evidence="11">
    <location>
        <begin position="1356"/>
        <end position="1593"/>
    </location>
</feature>
<dbReference type="PROSITE" id="PS00211">
    <property type="entry name" value="ABC_TRANSPORTER_1"/>
    <property type="match status" value="2"/>
</dbReference>
<dbReference type="HOGENOM" id="CLU_000604_19_1_1"/>
<dbReference type="GO" id="GO:0016887">
    <property type="term" value="F:ATP hydrolysis activity"/>
    <property type="evidence" value="ECO:0007669"/>
    <property type="project" value="InterPro"/>
</dbReference>
<feature type="transmembrane region" description="Helical" evidence="10">
    <location>
        <begin position="375"/>
        <end position="395"/>
    </location>
</feature>
<evidence type="ECO:0000256" key="9">
    <source>
        <dbReference type="ARBA" id="ARBA00023136"/>
    </source>
</evidence>
<evidence type="ECO:0000256" key="8">
    <source>
        <dbReference type="ARBA" id="ARBA00022989"/>
    </source>
</evidence>
<feature type="transmembrane region" description="Helical" evidence="10">
    <location>
        <begin position="1096"/>
        <end position="1121"/>
    </location>
</feature>
<dbReference type="InterPro" id="IPR003593">
    <property type="entry name" value="AAA+_ATPase"/>
</dbReference>
<evidence type="ECO:0000256" key="3">
    <source>
        <dbReference type="ARBA" id="ARBA00022448"/>
    </source>
</evidence>
<name>A0D657_PARTE</name>
<proteinExistence type="inferred from homology"/>